<evidence type="ECO:0000313" key="1">
    <source>
        <dbReference type="EMBL" id="OGL51408.1"/>
    </source>
</evidence>
<dbReference type="EMBL" id="MGDI01000042">
    <property type="protein sequence ID" value="OGL51408.1"/>
    <property type="molecule type" value="Genomic_DNA"/>
</dbReference>
<dbReference type="Proteomes" id="UP000178082">
    <property type="component" value="Unassembled WGS sequence"/>
</dbReference>
<evidence type="ECO:0000313" key="2">
    <source>
        <dbReference type="Proteomes" id="UP000178082"/>
    </source>
</evidence>
<name>A0A1F7SDS6_9BACT</name>
<accession>A0A1F7SDS6</accession>
<proteinExistence type="predicted"/>
<organism evidence="1 2">
    <name type="scientific">Candidatus Schekmanbacteria bacterium RIFCSPLOWO2_12_FULL_38_15</name>
    <dbReference type="NCBI Taxonomy" id="1817883"/>
    <lineage>
        <taxon>Bacteria</taxon>
        <taxon>Candidatus Schekmaniibacteriota</taxon>
    </lineage>
</organism>
<sequence>MPRKTKKHPAYIYPIEVLRKFRDSSAEWKLNWLEEINILSSKVLNKREKVFREKIRKGLIKT</sequence>
<protein>
    <submittedName>
        <fullName evidence="1">Uncharacterized protein</fullName>
    </submittedName>
</protein>
<comment type="caution">
    <text evidence="1">The sequence shown here is derived from an EMBL/GenBank/DDBJ whole genome shotgun (WGS) entry which is preliminary data.</text>
</comment>
<reference evidence="1 2" key="1">
    <citation type="journal article" date="2016" name="Nat. Commun.">
        <title>Thousands of microbial genomes shed light on interconnected biogeochemical processes in an aquifer system.</title>
        <authorList>
            <person name="Anantharaman K."/>
            <person name="Brown C.T."/>
            <person name="Hug L.A."/>
            <person name="Sharon I."/>
            <person name="Castelle C.J."/>
            <person name="Probst A.J."/>
            <person name="Thomas B.C."/>
            <person name="Singh A."/>
            <person name="Wilkins M.J."/>
            <person name="Karaoz U."/>
            <person name="Brodie E.L."/>
            <person name="Williams K.H."/>
            <person name="Hubbard S.S."/>
            <person name="Banfield J.F."/>
        </authorList>
    </citation>
    <scope>NUCLEOTIDE SEQUENCE [LARGE SCALE GENOMIC DNA]</scope>
</reference>
<gene>
    <name evidence="1" type="ORF">A3G31_06025</name>
</gene>
<dbReference type="AlphaFoldDB" id="A0A1F7SDS6"/>